<dbReference type="EMBL" id="VULT01000021">
    <property type="protein sequence ID" value="MSS18448.1"/>
    <property type="molecule type" value="Genomic_DNA"/>
</dbReference>
<keyword evidence="2" id="KW-0862">Zinc</keyword>
<dbReference type="GO" id="GO:0046872">
    <property type="term" value="F:metal ion binding"/>
    <property type="evidence" value="ECO:0007669"/>
    <property type="project" value="UniProtKB-KW"/>
</dbReference>
<dbReference type="PANTHER" id="PTHR11777:SF9">
    <property type="entry name" value="ALANINE--TRNA LIGASE, CYTOPLASMIC"/>
    <property type="match status" value="1"/>
</dbReference>
<dbReference type="InterPro" id="IPR018163">
    <property type="entry name" value="Thr/Ala-tRNA-synth_IIc_edit"/>
</dbReference>
<name>A0A6L5XG57_9BACT</name>
<sequence>MTTQQPVLNEHHKQEFPPMHTAEHILNGTMVKMFGCQRAVGAHVERTKSKLDYDFPRALTPQEIAQVEARVNAVIAADLPVTCTYATQAEVASRFDLGRLPEGATQAVRIVSVGDYDHCLCAGTHVEHTAQIGHFRISSTRYAAGRLRIVFRLDR</sequence>
<dbReference type="RefSeq" id="WP_154327219.1">
    <property type="nucleotide sequence ID" value="NZ_CP045696.1"/>
</dbReference>
<reference evidence="4 5" key="1">
    <citation type="submission" date="2019-08" db="EMBL/GenBank/DDBJ databases">
        <title>In-depth cultivation of the pig gut microbiome towards novel bacterial diversity and tailored functional studies.</title>
        <authorList>
            <person name="Wylensek D."/>
            <person name="Hitch T.C.A."/>
            <person name="Clavel T."/>
        </authorList>
    </citation>
    <scope>NUCLEOTIDE SEQUENCE [LARGE SCALE GENOMIC DNA]</scope>
    <source>
        <strain evidence="4 5">Oil-RF-744-WCA-WT-10</strain>
    </source>
</reference>
<dbReference type="SMART" id="SM00863">
    <property type="entry name" value="tRNA_SAD"/>
    <property type="match status" value="1"/>
</dbReference>
<dbReference type="Pfam" id="PF07973">
    <property type="entry name" value="tRNA_SAD"/>
    <property type="match status" value="1"/>
</dbReference>
<evidence type="ECO:0000313" key="5">
    <source>
        <dbReference type="Proteomes" id="UP000483362"/>
    </source>
</evidence>
<evidence type="ECO:0000256" key="1">
    <source>
        <dbReference type="ARBA" id="ARBA00022723"/>
    </source>
</evidence>
<dbReference type="Gene3D" id="3.30.980.10">
    <property type="entry name" value="Threonyl-trna Synthetase, Chain A, domain 2"/>
    <property type="match status" value="1"/>
</dbReference>
<keyword evidence="5" id="KW-1185">Reference proteome</keyword>
<feature type="domain" description="Threonyl/alanyl tRNA synthetase SAD" evidence="3">
    <location>
        <begin position="108"/>
        <end position="150"/>
    </location>
</feature>
<keyword evidence="1" id="KW-0479">Metal-binding</keyword>
<comment type="caution">
    <text evidence="4">The sequence shown here is derived from an EMBL/GenBank/DDBJ whole genome shotgun (WGS) entry which is preliminary data.</text>
</comment>
<proteinExistence type="predicted"/>
<evidence type="ECO:0000259" key="3">
    <source>
        <dbReference type="SMART" id="SM00863"/>
    </source>
</evidence>
<dbReference type="SUPFAM" id="SSF55186">
    <property type="entry name" value="ThrRS/AlaRS common domain"/>
    <property type="match status" value="1"/>
</dbReference>
<organism evidence="4 5">
    <name type="scientific">Sodaliphilus pleomorphus</name>
    <dbReference type="NCBI Taxonomy" id="2606626"/>
    <lineage>
        <taxon>Bacteria</taxon>
        <taxon>Pseudomonadati</taxon>
        <taxon>Bacteroidota</taxon>
        <taxon>Bacteroidia</taxon>
        <taxon>Bacteroidales</taxon>
        <taxon>Muribaculaceae</taxon>
        <taxon>Sodaliphilus</taxon>
    </lineage>
</organism>
<dbReference type="InterPro" id="IPR012947">
    <property type="entry name" value="tRNA_SAD"/>
</dbReference>
<dbReference type="GO" id="GO:0006419">
    <property type="term" value="P:alanyl-tRNA aminoacylation"/>
    <property type="evidence" value="ECO:0007669"/>
    <property type="project" value="TreeGrafter"/>
</dbReference>
<evidence type="ECO:0000256" key="2">
    <source>
        <dbReference type="ARBA" id="ARBA00022833"/>
    </source>
</evidence>
<dbReference type="InterPro" id="IPR050058">
    <property type="entry name" value="Ala-tRNA_ligase"/>
</dbReference>
<dbReference type="Proteomes" id="UP000483362">
    <property type="component" value="Unassembled WGS sequence"/>
</dbReference>
<evidence type="ECO:0000313" key="4">
    <source>
        <dbReference type="EMBL" id="MSS18448.1"/>
    </source>
</evidence>
<dbReference type="GO" id="GO:0004813">
    <property type="term" value="F:alanine-tRNA ligase activity"/>
    <property type="evidence" value="ECO:0007669"/>
    <property type="project" value="TreeGrafter"/>
</dbReference>
<dbReference type="GO" id="GO:0002161">
    <property type="term" value="F:aminoacyl-tRNA deacylase activity"/>
    <property type="evidence" value="ECO:0007669"/>
    <property type="project" value="TreeGrafter"/>
</dbReference>
<accession>A0A6L5XG57</accession>
<dbReference type="AlphaFoldDB" id="A0A6L5XG57"/>
<protein>
    <recommendedName>
        <fullName evidence="3">Threonyl/alanyl tRNA synthetase SAD domain-containing protein</fullName>
    </recommendedName>
</protein>
<dbReference type="GO" id="GO:0005524">
    <property type="term" value="F:ATP binding"/>
    <property type="evidence" value="ECO:0007669"/>
    <property type="project" value="InterPro"/>
</dbReference>
<gene>
    <name evidence="4" type="ORF">FYJ29_11880</name>
</gene>
<dbReference type="PANTHER" id="PTHR11777">
    <property type="entry name" value="ALANYL-TRNA SYNTHETASE"/>
    <property type="match status" value="1"/>
</dbReference>